<evidence type="ECO:0000313" key="1">
    <source>
        <dbReference type="EMBL" id="MFC1441405.1"/>
    </source>
</evidence>
<dbReference type="NCBIfam" id="TIGR04267">
    <property type="entry name" value="mod_HExxH"/>
    <property type="match status" value="1"/>
</dbReference>
<dbReference type="Proteomes" id="UP001592581">
    <property type="component" value="Unassembled WGS sequence"/>
</dbReference>
<comment type="caution">
    <text evidence="1">The sequence shown here is derived from an EMBL/GenBank/DDBJ whole genome shotgun (WGS) entry which is preliminary data.</text>
</comment>
<name>A0ABV6XT09_9ACTN</name>
<organism evidence="1 2">
    <name type="scientific">Streptacidiphilus jeojiensis</name>
    <dbReference type="NCBI Taxonomy" id="3229225"/>
    <lineage>
        <taxon>Bacteria</taxon>
        <taxon>Bacillati</taxon>
        <taxon>Actinomycetota</taxon>
        <taxon>Actinomycetes</taxon>
        <taxon>Kitasatosporales</taxon>
        <taxon>Streptomycetaceae</taxon>
        <taxon>Streptacidiphilus</taxon>
    </lineage>
</organism>
<proteinExistence type="predicted"/>
<evidence type="ECO:0000313" key="2">
    <source>
        <dbReference type="Proteomes" id="UP001592581"/>
    </source>
</evidence>
<reference evidence="1 2" key="1">
    <citation type="submission" date="2024-06" db="EMBL/GenBank/DDBJ databases">
        <authorList>
            <person name="Lee S.D."/>
        </authorList>
    </citation>
    <scope>NUCLEOTIDE SEQUENCE [LARGE SCALE GENOMIC DNA]</scope>
    <source>
        <strain evidence="1 2">N1-10</strain>
    </source>
</reference>
<dbReference type="RefSeq" id="WP_380566601.1">
    <property type="nucleotide sequence ID" value="NZ_JBEUKS010000009.1"/>
</dbReference>
<keyword evidence="2" id="KW-1185">Reference proteome</keyword>
<protein>
    <submittedName>
        <fullName evidence="1">HEXXH motif domain-containing protein</fullName>
    </submittedName>
</protein>
<accession>A0ABV6XT09</accession>
<sequence>MLRTLLFRAPQGRLSEAWNLLVLAEKCDPDLVRRLLLDPQTGLWLTQLLRRLGSTDAEDGPYRFPLAVDLGYLSQLAAGAAIASCLDATIDVPLRDGSVMLPGLGRATFDHPGEGGFAEVRVVSGAATVSAYGQTMELPADPENDAPGWEGLRRLRAAAGEHLLVVAVDDLGPYGLTETAPPAARIDAASHRRWQELTEAAWSLLLREHPTSARALSAGLLSVIPLPRGEILRPYSASTSDAPGCVLLSEPEGSDEHQAAVQLAVTLIHEFRHSLLNGLLYQVPLFGECSDLFHAPWRDDPRPLGGLLHGAYSFSGVTAFWRDRLHRDSGPEAELAVFEFSLWRRQTWSVLSSLDSHAALTGTGADLVRSLQAQVAPWLREPVAEGPRQSATVAAWHHHLGWRAHHLTPANATVRRAVAAWKAGQAAPTAWGRGDGDSESSVLHIDPLACRLDVLAVLHRMRIVRPEDFERLRARPTLLPAEVPGATRADLALVAGETGDAVKLYEEELLCPEPRPNAWAGLVLAMSSCASGSADDVERSANEPYDPPFTRTELIRAVHRTLSSSLSASSTQPTELVRWFLSAGSR</sequence>
<gene>
    <name evidence="1" type="ORF">ABUW04_24400</name>
</gene>
<dbReference type="EMBL" id="JBEUKS010000009">
    <property type="protein sequence ID" value="MFC1441405.1"/>
    <property type="molecule type" value="Genomic_DNA"/>
</dbReference>
<dbReference type="InterPro" id="IPR026337">
    <property type="entry name" value="AKG_HExxH"/>
</dbReference>